<dbReference type="EMBL" id="BAABAF010000003">
    <property type="protein sequence ID" value="GAA3759143.1"/>
    <property type="molecule type" value="Genomic_DNA"/>
</dbReference>
<dbReference type="PANTHER" id="PTHR11092">
    <property type="entry name" value="SUGAR NUCLEOTIDE EPIMERASE RELATED"/>
    <property type="match status" value="1"/>
</dbReference>
<name>A0ABP7GBY8_9MICO</name>
<organism evidence="4 5">
    <name type="scientific">Microbacterium kribbense</name>
    <dbReference type="NCBI Taxonomy" id="433645"/>
    <lineage>
        <taxon>Bacteria</taxon>
        <taxon>Bacillati</taxon>
        <taxon>Actinomycetota</taxon>
        <taxon>Actinomycetes</taxon>
        <taxon>Micrococcales</taxon>
        <taxon>Microbacteriaceae</taxon>
        <taxon>Microbacterium</taxon>
    </lineage>
</organism>
<dbReference type="Proteomes" id="UP001500540">
    <property type="component" value="Unassembled WGS sequence"/>
</dbReference>
<feature type="domain" description="DUF1731" evidence="3">
    <location>
        <begin position="249"/>
        <end position="295"/>
    </location>
</feature>
<dbReference type="NCBIfam" id="TIGR01777">
    <property type="entry name" value="yfcH"/>
    <property type="match status" value="1"/>
</dbReference>
<dbReference type="Pfam" id="PF08338">
    <property type="entry name" value="DUF1731"/>
    <property type="match status" value="1"/>
</dbReference>
<accession>A0ABP7GBY8</accession>
<sequence length="312" mass="32727">MADARHIVVAGASGLIGRALVASLRADGVRVTRLVRRRAQAADEVEWLTDTGPLHPDRLAGAEAVVGLNGASIGRLPWTRAYRSTLLWSRILPTRELAKAVRALGADAPAFVSASAVGYYGTAPGRALSEDAARGETFLADVCGEWEAAALAAGAQTRVALVRTAPVIHPDGVLTPLLLLTRLGLSGPLGRGSQAWGWISLTDEVRAIRHVIDAEIDGPVNLSGPARATANDLGFALAVRMNRPYLVRAPAWALRAVLGDAAEALLLADTHVVPAVLTASGFRFRHPTVEAAVAAALPPRQTVRLLASSRSD</sequence>
<comment type="similarity">
    <text evidence="1">Belongs to the NAD(P)-dependent epimerase/dehydratase family. SDR39U1 subfamily.</text>
</comment>
<proteinExistence type="inferred from homology"/>
<dbReference type="SUPFAM" id="SSF51735">
    <property type="entry name" value="NAD(P)-binding Rossmann-fold domains"/>
    <property type="match status" value="1"/>
</dbReference>
<gene>
    <name evidence="4" type="ORF">GCM10022240_09680</name>
</gene>
<dbReference type="InterPro" id="IPR010099">
    <property type="entry name" value="SDR39U1"/>
</dbReference>
<evidence type="ECO:0000259" key="2">
    <source>
        <dbReference type="Pfam" id="PF01370"/>
    </source>
</evidence>
<feature type="domain" description="NAD-dependent epimerase/dehydratase" evidence="2">
    <location>
        <begin position="7"/>
        <end position="214"/>
    </location>
</feature>
<dbReference type="InterPro" id="IPR013549">
    <property type="entry name" value="DUF1731"/>
</dbReference>
<reference evidence="5" key="1">
    <citation type="journal article" date="2019" name="Int. J. Syst. Evol. Microbiol.">
        <title>The Global Catalogue of Microorganisms (GCM) 10K type strain sequencing project: providing services to taxonomists for standard genome sequencing and annotation.</title>
        <authorList>
            <consortium name="The Broad Institute Genomics Platform"/>
            <consortium name="The Broad Institute Genome Sequencing Center for Infectious Disease"/>
            <person name="Wu L."/>
            <person name="Ma J."/>
        </authorList>
    </citation>
    <scope>NUCLEOTIDE SEQUENCE [LARGE SCALE GENOMIC DNA]</scope>
    <source>
        <strain evidence="5">JCM 16950</strain>
    </source>
</reference>
<dbReference type="Pfam" id="PF01370">
    <property type="entry name" value="Epimerase"/>
    <property type="match status" value="1"/>
</dbReference>
<evidence type="ECO:0000313" key="5">
    <source>
        <dbReference type="Proteomes" id="UP001500540"/>
    </source>
</evidence>
<evidence type="ECO:0000313" key="4">
    <source>
        <dbReference type="EMBL" id="GAA3759143.1"/>
    </source>
</evidence>
<keyword evidence="5" id="KW-1185">Reference proteome</keyword>
<dbReference type="Gene3D" id="3.40.50.720">
    <property type="entry name" value="NAD(P)-binding Rossmann-like Domain"/>
    <property type="match status" value="1"/>
</dbReference>
<dbReference type="PANTHER" id="PTHR11092:SF0">
    <property type="entry name" value="EPIMERASE FAMILY PROTEIN SDR39U1"/>
    <property type="match status" value="1"/>
</dbReference>
<evidence type="ECO:0000256" key="1">
    <source>
        <dbReference type="ARBA" id="ARBA00009353"/>
    </source>
</evidence>
<protein>
    <submittedName>
        <fullName evidence="4">TIGR01777 family oxidoreductase</fullName>
    </submittedName>
</protein>
<dbReference type="InterPro" id="IPR036291">
    <property type="entry name" value="NAD(P)-bd_dom_sf"/>
</dbReference>
<dbReference type="InterPro" id="IPR001509">
    <property type="entry name" value="Epimerase_deHydtase"/>
</dbReference>
<comment type="caution">
    <text evidence="4">The sequence shown here is derived from an EMBL/GenBank/DDBJ whole genome shotgun (WGS) entry which is preliminary data.</text>
</comment>
<evidence type="ECO:0000259" key="3">
    <source>
        <dbReference type="Pfam" id="PF08338"/>
    </source>
</evidence>
<dbReference type="RefSeq" id="WP_344781120.1">
    <property type="nucleotide sequence ID" value="NZ_BAABAF010000003.1"/>
</dbReference>